<accession>A0A5R9PDB7</accession>
<dbReference type="Proteomes" id="UP000308508">
    <property type="component" value="Unassembled WGS sequence"/>
</dbReference>
<sequence length="177" mass="18825">MDMLAEGSIQTGVNVKLRILWLAAALAAMPALAEDVPFNGRMLELGAGEEARPILRMSGTQYAIQRSGEQLVEMAGSCLAGQGGVVVESADPAQGLLLASVETGFRASFSAQTLRSRLRFEAGDGRFQIVESDFSLAQGGDEGSVVYGPLVQSGSVWEKGLEALVETENRLVDCLYR</sequence>
<comment type="caution">
    <text evidence="1">The sequence shown here is derived from an EMBL/GenBank/DDBJ whole genome shotgun (WGS) entry which is preliminary data.</text>
</comment>
<reference evidence="1 2" key="1">
    <citation type="submission" date="2019-04" db="EMBL/GenBank/DDBJ databases">
        <authorList>
            <person name="Grouzdev D.S."/>
            <person name="Nazina T.N."/>
        </authorList>
    </citation>
    <scope>NUCLEOTIDE SEQUENCE [LARGE SCALE GENOMIC DNA]</scope>
    <source>
        <strain evidence="1 2">SHC 3-19</strain>
    </source>
</reference>
<gene>
    <name evidence="1" type="ORF">E5S66_11235</name>
</gene>
<keyword evidence="2" id="KW-1185">Reference proteome</keyword>
<dbReference type="AlphaFoldDB" id="A0A5R9PDB7"/>
<protein>
    <submittedName>
        <fullName evidence="1">Uncharacterized protein</fullName>
    </submittedName>
</protein>
<proteinExistence type="predicted"/>
<evidence type="ECO:0000313" key="2">
    <source>
        <dbReference type="Proteomes" id="UP000308508"/>
    </source>
</evidence>
<name>A0A5R9PDB7_9GAMM</name>
<organism evidence="1 2">
    <name type="scientific">Thermomonas fusca</name>
    <dbReference type="NCBI Taxonomy" id="215690"/>
    <lineage>
        <taxon>Bacteria</taxon>
        <taxon>Pseudomonadati</taxon>
        <taxon>Pseudomonadota</taxon>
        <taxon>Gammaproteobacteria</taxon>
        <taxon>Lysobacterales</taxon>
        <taxon>Lysobacteraceae</taxon>
        <taxon>Thermomonas</taxon>
    </lineage>
</organism>
<dbReference type="EMBL" id="SROY01000005">
    <property type="protein sequence ID" value="TLX21087.1"/>
    <property type="molecule type" value="Genomic_DNA"/>
</dbReference>
<dbReference type="STRING" id="1123377.GCA_000423885_00482"/>
<evidence type="ECO:0000313" key="1">
    <source>
        <dbReference type="EMBL" id="TLX21087.1"/>
    </source>
</evidence>